<dbReference type="GO" id="GO:0032259">
    <property type="term" value="P:methylation"/>
    <property type="evidence" value="ECO:0007669"/>
    <property type="project" value="UniProtKB-KW"/>
</dbReference>
<dbReference type="SUPFAM" id="SSF53335">
    <property type="entry name" value="S-adenosyl-L-methionine-dependent methyltransferases"/>
    <property type="match status" value="1"/>
</dbReference>
<protein>
    <recommendedName>
        <fullName evidence="15">Methyltransferase HEMK2</fullName>
    </recommendedName>
    <alternativeName>
        <fullName evidence="14">HemK methyltransferase family member 2</fullName>
    </alternativeName>
    <alternativeName>
        <fullName evidence="12">Lysine N-methyltransferase 9</fullName>
    </alternativeName>
    <alternativeName>
        <fullName evidence="11">Methylarsonite methyltransferase N6AMT1</fullName>
    </alternativeName>
    <alternativeName>
        <fullName evidence="16">Methyltransferase N6AMT1</fullName>
    </alternativeName>
    <alternativeName>
        <fullName evidence="13">Protein N(5)-glutamine methyltransferase</fullName>
    </alternativeName>
</protein>
<keyword evidence="5" id="KW-0949">S-adenosyl-L-methionine</keyword>
<dbReference type="InterPro" id="IPR004557">
    <property type="entry name" value="PrmC-related"/>
</dbReference>
<accession>A0A0L8H8S8</accession>
<dbReference type="NCBIfam" id="TIGR00537">
    <property type="entry name" value="hemK_rel_arch"/>
    <property type="match status" value="1"/>
</dbReference>
<keyword evidence="4" id="KW-0808">Transferase</keyword>
<keyword evidence="6" id="KW-0539">Nucleus</keyword>
<evidence type="ECO:0000259" key="17">
    <source>
        <dbReference type="Pfam" id="PF05175"/>
    </source>
</evidence>
<evidence type="ECO:0000256" key="9">
    <source>
        <dbReference type="ARBA" id="ARBA00053180"/>
    </source>
</evidence>
<evidence type="ECO:0000256" key="10">
    <source>
        <dbReference type="ARBA" id="ARBA00062344"/>
    </source>
</evidence>
<comment type="subcellular location">
    <subcellularLocation>
        <location evidence="1">Nucleus</location>
    </subcellularLocation>
</comment>
<evidence type="ECO:0000256" key="6">
    <source>
        <dbReference type="ARBA" id="ARBA00023242"/>
    </source>
</evidence>
<dbReference type="OrthoDB" id="406152at2759"/>
<dbReference type="GO" id="GO:0005634">
    <property type="term" value="C:nucleus"/>
    <property type="evidence" value="ECO:0007669"/>
    <property type="project" value="UniProtKB-SubCell"/>
</dbReference>
<dbReference type="GO" id="GO:0003676">
    <property type="term" value="F:nucleic acid binding"/>
    <property type="evidence" value="ECO:0007669"/>
    <property type="project" value="InterPro"/>
</dbReference>
<dbReference type="Gene3D" id="3.40.50.150">
    <property type="entry name" value="Vaccinia Virus protein VP39"/>
    <property type="match status" value="1"/>
</dbReference>
<evidence type="ECO:0000256" key="15">
    <source>
        <dbReference type="ARBA" id="ARBA00093624"/>
    </source>
</evidence>
<dbReference type="AlphaFoldDB" id="A0A0L8H8S8"/>
<dbReference type="PROSITE" id="PS00092">
    <property type="entry name" value="N6_MTASE"/>
    <property type="match status" value="1"/>
</dbReference>
<gene>
    <name evidence="18" type="ORF">OCBIM_22020024mg</name>
</gene>
<evidence type="ECO:0000256" key="11">
    <source>
        <dbReference type="ARBA" id="ARBA00075330"/>
    </source>
</evidence>
<evidence type="ECO:0000256" key="7">
    <source>
        <dbReference type="ARBA" id="ARBA00048619"/>
    </source>
</evidence>
<dbReference type="GO" id="GO:0036009">
    <property type="term" value="F:protein-glutamine N-methyltransferase activity"/>
    <property type="evidence" value="ECO:0007669"/>
    <property type="project" value="UniProtKB-ARBA"/>
</dbReference>
<comment type="subunit">
    <text evidence="10">Heterodimer; heterodimerization with TRMT112 is required for S-adenosyl-L-methionine-binding.</text>
</comment>
<evidence type="ECO:0000256" key="1">
    <source>
        <dbReference type="ARBA" id="ARBA00004123"/>
    </source>
</evidence>
<dbReference type="GO" id="GO:0035657">
    <property type="term" value="C:eRF1 methyltransferase complex"/>
    <property type="evidence" value="ECO:0007669"/>
    <property type="project" value="TreeGrafter"/>
</dbReference>
<evidence type="ECO:0000313" key="18">
    <source>
        <dbReference type="EMBL" id="KOF85617.1"/>
    </source>
</evidence>
<dbReference type="InterPro" id="IPR052190">
    <property type="entry name" value="Euk-Arch_PrmC-MTase"/>
</dbReference>
<dbReference type="PANTHER" id="PTHR45875">
    <property type="entry name" value="METHYLTRANSFERASE N6AMT1"/>
    <property type="match status" value="1"/>
</dbReference>
<evidence type="ECO:0000256" key="3">
    <source>
        <dbReference type="ARBA" id="ARBA00022603"/>
    </source>
</evidence>
<evidence type="ECO:0000256" key="14">
    <source>
        <dbReference type="ARBA" id="ARBA00083337"/>
    </source>
</evidence>
<reference evidence="18" key="1">
    <citation type="submission" date="2015-07" db="EMBL/GenBank/DDBJ databases">
        <title>MeaNS - Measles Nucleotide Surveillance Program.</title>
        <authorList>
            <person name="Tran T."/>
            <person name="Druce J."/>
        </authorList>
    </citation>
    <scope>NUCLEOTIDE SEQUENCE</scope>
    <source>
        <strain evidence="18">UCB-OBI-ISO-001</strain>
        <tissue evidence="18">Gonad</tissue>
    </source>
</reference>
<dbReference type="EMBL" id="KQ418843">
    <property type="protein sequence ID" value="KOF85617.1"/>
    <property type="molecule type" value="Genomic_DNA"/>
</dbReference>
<evidence type="ECO:0000256" key="16">
    <source>
        <dbReference type="ARBA" id="ARBA00093667"/>
    </source>
</evidence>
<evidence type="ECO:0000256" key="2">
    <source>
        <dbReference type="ARBA" id="ARBA00006149"/>
    </source>
</evidence>
<dbReference type="InterPro" id="IPR002052">
    <property type="entry name" value="DNA_methylase_N6_adenine_CS"/>
</dbReference>
<comment type="function">
    <text evidence="9">Methyltransferase that can methylate proteins and, to a lower extent, arsenic. Catalytic subunit of a heterodimer with TRMT112, which monomethylates 'Lys-12' of histone H4 (H4K12me1), a modification present at the promoters of numerous genes encoding cell cycle regulators. Catalytic subunit of a heterodimer with TRMT112, which catalyzes N5-methylation of Glu residue of proteins with a Gly-Gln-Xaa-Xaa-Xaa-Arg motif. Methylates ETF1 on 'Gln-185'; ETF1 needs to be complexed to ERF3 in its GTP-bound form to be efficiently methylated. May also play a role in the modulation of arsenic-induced toxicity by mediating the conversion of monomethylarsonous acid (3+) into the less toxic dimethylarsonic acid. It however only plays a limited role in arsenic metabolism compared with AS3MT.</text>
</comment>
<proteinExistence type="inferred from homology"/>
<evidence type="ECO:0000256" key="5">
    <source>
        <dbReference type="ARBA" id="ARBA00022691"/>
    </source>
</evidence>
<evidence type="ECO:0000256" key="8">
    <source>
        <dbReference type="ARBA" id="ARBA00050903"/>
    </source>
</evidence>
<dbReference type="FunFam" id="3.40.50.150:FF:000077">
    <property type="entry name" value="HemK methyltransferase family member 2"/>
    <property type="match status" value="1"/>
</dbReference>
<dbReference type="InterPro" id="IPR007848">
    <property type="entry name" value="Small_mtfrase_dom"/>
</dbReference>
<comment type="catalytic activity">
    <reaction evidence="7">
        <text>L-lysyl-[histone] + S-adenosyl-L-methionine = N(6)-methyl-L-lysyl-[histone] + S-adenosyl-L-homocysteine + H(+)</text>
        <dbReference type="Rhea" id="RHEA:10024"/>
        <dbReference type="Rhea" id="RHEA-COMP:9845"/>
        <dbReference type="Rhea" id="RHEA-COMP:9846"/>
        <dbReference type="ChEBI" id="CHEBI:15378"/>
        <dbReference type="ChEBI" id="CHEBI:29969"/>
        <dbReference type="ChEBI" id="CHEBI:57856"/>
        <dbReference type="ChEBI" id="CHEBI:59789"/>
        <dbReference type="ChEBI" id="CHEBI:61929"/>
    </reaction>
    <physiologicalReaction direction="left-to-right" evidence="7">
        <dbReference type="Rhea" id="RHEA:10025"/>
    </physiologicalReaction>
</comment>
<dbReference type="OMA" id="EWDDWME"/>
<dbReference type="KEGG" id="obi:106872149"/>
<evidence type="ECO:0000256" key="12">
    <source>
        <dbReference type="ARBA" id="ARBA00076540"/>
    </source>
</evidence>
<organism evidence="18">
    <name type="scientific">Octopus bimaculoides</name>
    <name type="common">California two-spotted octopus</name>
    <dbReference type="NCBI Taxonomy" id="37653"/>
    <lineage>
        <taxon>Eukaryota</taxon>
        <taxon>Metazoa</taxon>
        <taxon>Spiralia</taxon>
        <taxon>Lophotrochozoa</taxon>
        <taxon>Mollusca</taxon>
        <taxon>Cephalopoda</taxon>
        <taxon>Coleoidea</taxon>
        <taxon>Octopodiformes</taxon>
        <taxon>Octopoda</taxon>
        <taxon>Incirrata</taxon>
        <taxon>Octopodidae</taxon>
        <taxon>Octopus</taxon>
    </lineage>
</organism>
<dbReference type="InterPro" id="IPR029063">
    <property type="entry name" value="SAM-dependent_MTases_sf"/>
</dbReference>
<comment type="similarity">
    <text evidence="2">Belongs to the eukaryotic/archaeal PrmC-related family.</text>
</comment>
<comment type="catalytic activity">
    <reaction evidence="8">
        <text>methylarsonous acid + S-adenosyl-L-methionine = dimethylarsinate + S-adenosyl-L-homocysteine + 2 H(+)</text>
        <dbReference type="Rhea" id="RHEA:11684"/>
        <dbReference type="ChEBI" id="CHEBI:15378"/>
        <dbReference type="ChEBI" id="CHEBI:16223"/>
        <dbReference type="ChEBI" id="CHEBI:17826"/>
        <dbReference type="ChEBI" id="CHEBI:57856"/>
        <dbReference type="ChEBI" id="CHEBI:59789"/>
    </reaction>
</comment>
<keyword evidence="3" id="KW-0489">Methyltransferase</keyword>
<dbReference type="PANTHER" id="PTHR45875:SF1">
    <property type="entry name" value="METHYLTRANSFERASE N6AMT1"/>
    <property type="match status" value="1"/>
</dbReference>
<evidence type="ECO:0000256" key="13">
    <source>
        <dbReference type="ARBA" id="ARBA00080992"/>
    </source>
</evidence>
<name>A0A0L8H8S8_OCTBM</name>
<sequence>MFSTPNFSHISSKDYEKIYEPAEDTFLLLDAIEKDFSFIKSRQPFICVEIGCGSGVPLVFLARLLGPSSFYICTDINRAAVQIARDTAFHNDVVVEAVETDLMSGLLPRLSNKVDILLFNPPYVPTPSDDIKFNAADPVVASWAGGTKGREVMDRLFPLVPHILSETGILYLVAVAENDPPDILKTMNSYGLCAETVISRRSGPELLSVIRFTKKSIVNK</sequence>
<dbReference type="STRING" id="37653.A0A0L8H8S8"/>
<evidence type="ECO:0000256" key="4">
    <source>
        <dbReference type="ARBA" id="ARBA00022679"/>
    </source>
</evidence>
<feature type="domain" description="Methyltransferase small" evidence="17">
    <location>
        <begin position="47"/>
        <end position="124"/>
    </location>
</feature>
<dbReference type="Pfam" id="PF05175">
    <property type="entry name" value="MTS"/>
    <property type="match status" value="1"/>
</dbReference>
<dbReference type="CDD" id="cd02440">
    <property type="entry name" value="AdoMet_MTases"/>
    <property type="match status" value="1"/>
</dbReference>